<comment type="caution">
    <text evidence="4">The sequence shown here is derived from an EMBL/GenBank/DDBJ whole genome shotgun (WGS) entry which is preliminary data.</text>
</comment>
<keyword evidence="5" id="KW-1185">Reference proteome</keyword>
<dbReference type="Pfam" id="PF13402">
    <property type="entry name" value="Peptidase_M60"/>
    <property type="match status" value="1"/>
</dbReference>
<accession>A0ABP4K2W1</accession>
<dbReference type="PROSITE" id="PS51723">
    <property type="entry name" value="PEPTIDASE_M60"/>
    <property type="match status" value="1"/>
</dbReference>
<dbReference type="RefSeq" id="WP_204608951.1">
    <property type="nucleotide sequence ID" value="NZ_BAAAJX010000002.1"/>
</dbReference>
<evidence type="ECO:0000259" key="3">
    <source>
        <dbReference type="PROSITE" id="PS51723"/>
    </source>
</evidence>
<feature type="chain" id="PRO_5046925570" description="Peptidase M60 domain-containing protein" evidence="2">
    <location>
        <begin position="38"/>
        <end position="627"/>
    </location>
</feature>
<reference evidence="5" key="1">
    <citation type="journal article" date="2019" name="Int. J. Syst. Evol. Microbiol.">
        <title>The Global Catalogue of Microorganisms (GCM) 10K type strain sequencing project: providing services to taxonomists for standard genome sequencing and annotation.</title>
        <authorList>
            <consortium name="The Broad Institute Genomics Platform"/>
            <consortium name="The Broad Institute Genome Sequencing Center for Infectious Disease"/>
            <person name="Wu L."/>
            <person name="Ma J."/>
        </authorList>
    </citation>
    <scope>NUCLEOTIDE SEQUENCE [LARGE SCALE GENOMIC DNA]</scope>
    <source>
        <strain evidence="5">JCM 12140</strain>
    </source>
</reference>
<protein>
    <recommendedName>
        <fullName evidence="3">Peptidase M60 domain-containing protein</fullName>
    </recommendedName>
</protein>
<evidence type="ECO:0000313" key="4">
    <source>
        <dbReference type="EMBL" id="GAA1492122.1"/>
    </source>
</evidence>
<organism evidence="4 5">
    <name type="scientific">Curtobacterium herbarum</name>
    <dbReference type="NCBI Taxonomy" id="150122"/>
    <lineage>
        <taxon>Bacteria</taxon>
        <taxon>Bacillati</taxon>
        <taxon>Actinomycetota</taxon>
        <taxon>Actinomycetes</taxon>
        <taxon>Micrococcales</taxon>
        <taxon>Microbacteriaceae</taxon>
        <taxon>Curtobacterium</taxon>
    </lineage>
</organism>
<keyword evidence="2" id="KW-0732">Signal</keyword>
<proteinExistence type="predicted"/>
<dbReference type="SMART" id="SM01276">
    <property type="entry name" value="M60-like"/>
    <property type="match status" value="1"/>
</dbReference>
<sequence>MTPPSPAARRAARLGTCGLVLASTVFGTVLVPAAAQAAPSSDVTASLRTTVVTDAVTDAVFTFHNTGSTPAASAVEFDLPTGMVHNRLGARVDVQTDGTHVRIAPSGLLEPGATFEVPLYLLNAAGALPEHCSVDGAAVTGCSADDATETPGTETPGAETPGTETPGTETPGTETPGTETPGTETPGTGTPGTETPDDGDTQSPTPEHTWPTVTSGHTDVPVRPIGSALAAQEHDGTQAARSDLRQAGRWIRAHQTFVVEVPEGVTDAEVAIGQHGNYFGINRCGDVGIATQALHPGQNTITAPHDGLVSIIDRSTSDSGTVVVRGGAPVPTYIAGVTDRADFDTQLRDWDRSPFFSLIGEQVQADVLRSDRTAPQSDQNEALIAGDDLDVRMERWDETVRTNQRVWGVADTGHRVHITTPSYGDAGANAPTNVHQGWVAFPTDHASPHHLFTSDGSAAGEQALRNAFGRVFQQDVMRWTNQHGQADGTISQDLASFVLEEQVHQRNPLDSWRAKLDRFRQQPVDERDFWSNQMNGMTRHLVFDQLRRAYGEDFLSTVAARARADVAAGSDREARRAFILQATHVAGHDLTPFFEQWGVQVEDDLRPHLAEYPALETAIWDDFDALD</sequence>
<dbReference type="Gene3D" id="2.60.120.1250">
    <property type="entry name" value="Peptidase M60, enhancin-like domain 1"/>
    <property type="match status" value="1"/>
</dbReference>
<gene>
    <name evidence="4" type="ORF">GCM10009627_04680</name>
</gene>
<feature type="signal peptide" evidence="2">
    <location>
        <begin position="1"/>
        <end position="37"/>
    </location>
</feature>
<dbReference type="InterPro" id="IPR031161">
    <property type="entry name" value="Peptidase_M60_dom"/>
</dbReference>
<evidence type="ECO:0000313" key="5">
    <source>
        <dbReference type="Proteomes" id="UP001501742"/>
    </source>
</evidence>
<name>A0ABP4K2W1_9MICO</name>
<evidence type="ECO:0000256" key="2">
    <source>
        <dbReference type="SAM" id="SignalP"/>
    </source>
</evidence>
<feature type="region of interest" description="Disordered" evidence="1">
    <location>
        <begin position="143"/>
        <end position="222"/>
    </location>
</feature>
<evidence type="ECO:0000256" key="1">
    <source>
        <dbReference type="SAM" id="MobiDB-lite"/>
    </source>
</evidence>
<dbReference type="Proteomes" id="UP001501742">
    <property type="component" value="Unassembled WGS sequence"/>
</dbReference>
<feature type="domain" description="Peptidase M60" evidence="3">
    <location>
        <begin position="242"/>
        <end position="551"/>
    </location>
</feature>
<dbReference type="EMBL" id="BAAAJX010000002">
    <property type="protein sequence ID" value="GAA1492122.1"/>
    <property type="molecule type" value="Genomic_DNA"/>
</dbReference>
<dbReference type="Gene3D" id="1.10.390.30">
    <property type="entry name" value="Peptidase M60, enhancin-like domain 3"/>
    <property type="match status" value="1"/>
</dbReference>
<dbReference type="InterPro" id="IPR042279">
    <property type="entry name" value="Pep_M60_3"/>
</dbReference>
<feature type="compositionally biased region" description="Polar residues" evidence="1">
    <location>
        <begin position="201"/>
        <end position="217"/>
    </location>
</feature>
<feature type="compositionally biased region" description="Low complexity" evidence="1">
    <location>
        <begin position="149"/>
        <end position="194"/>
    </location>
</feature>